<evidence type="ECO:0000313" key="3">
    <source>
        <dbReference type="Proteomes" id="UP000001116"/>
    </source>
</evidence>
<sequence length="288" mass="30567">MCPVSGGSAGRERGAGARGGVATLSAVAAHVDGLYVYPVKGMTPQPLTRVELSAGRGFPFDRTIALARPGGAYEPGLRHGISKREFFVLVAEARLAALTTHLDPATGTYAVDVRGHRVLTADLGTEEGLAALRAFYARVLDLPPGTEPVVARDEGRRFTDTAQDSDREMEFVSLVNLASVRDLAGRVGHEVDPLRFRGNVHLDGLPAWHEFALVGREFTLGGVRLRGTTPTRRCAATEVEPGTGRRDLPVPQLLARTYGHDFLGVYAEVLDGGTLHAGAELTPGGLVG</sequence>
<evidence type="ECO:0000313" key="2">
    <source>
        <dbReference type="EMBL" id="ABS02707.1"/>
    </source>
</evidence>
<dbReference type="PROSITE" id="PS51340">
    <property type="entry name" value="MOSC"/>
    <property type="match status" value="1"/>
</dbReference>
<proteinExistence type="predicted"/>
<dbReference type="Proteomes" id="UP000001116">
    <property type="component" value="Chromosome"/>
</dbReference>
<dbReference type="InterPro" id="IPR011037">
    <property type="entry name" value="Pyrv_Knase-like_insert_dom_sf"/>
</dbReference>
<name>A6W7B8_KINRD</name>
<gene>
    <name evidence="2" type="ordered locus">Krad_1219</name>
</gene>
<dbReference type="eggNOG" id="COG3217">
    <property type="taxonomic scope" value="Bacteria"/>
</dbReference>
<dbReference type="SUPFAM" id="SSF50800">
    <property type="entry name" value="PK beta-barrel domain-like"/>
    <property type="match status" value="1"/>
</dbReference>
<dbReference type="PANTHER" id="PTHR36930">
    <property type="entry name" value="METAL-SULFUR CLUSTER BIOSYNTHESIS PROTEINS YUAD-RELATED"/>
    <property type="match status" value="1"/>
</dbReference>
<feature type="domain" description="MOSC" evidence="1">
    <location>
        <begin position="137"/>
        <end position="284"/>
    </location>
</feature>
<keyword evidence="3" id="KW-1185">Reference proteome</keyword>
<accession>A6W7B8</accession>
<protein>
    <submittedName>
        <fullName evidence="2">MOSC domain containing protein</fullName>
    </submittedName>
</protein>
<dbReference type="GO" id="GO:0030170">
    <property type="term" value="F:pyridoxal phosphate binding"/>
    <property type="evidence" value="ECO:0007669"/>
    <property type="project" value="InterPro"/>
</dbReference>
<organism evidence="2 3">
    <name type="scientific">Kineococcus radiotolerans (strain ATCC BAA-149 / DSM 14245 / SRS30216)</name>
    <dbReference type="NCBI Taxonomy" id="266940"/>
    <lineage>
        <taxon>Bacteria</taxon>
        <taxon>Bacillati</taxon>
        <taxon>Actinomycetota</taxon>
        <taxon>Actinomycetes</taxon>
        <taxon>Kineosporiales</taxon>
        <taxon>Kineosporiaceae</taxon>
        <taxon>Kineococcus</taxon>
    </lineage>
</organism>
<dbReference type="Gene3D" id="2.40.33.20">
    <property type="entry name" value="PK beta-barrel domain-like"/>
    <property type="match status" value="1"/>
</dbReference>
<reference evidence="3" key="1">
    <citation type="journal article" date="2008" name="PLoS ONE">
        <title>Survival in nuclear waste, extreme resistance, and potential applications gleaned from the genome sequence of Kineococcus radiotolerans SRS30216.</title>
        <authorList>
            <person name="Bagwell C.E."/>
            <person name="Bhat S."/>
            <person name="Hawkins G.M."/>
            <person name="Smith B.W."/>
            <person name="Biswas T."/>
            <person name="Hoover T.R."/>
            <person name="Saunders E."/>
            <person name="Han C.S."/>
            <person name="Tsodikov O.V."/>
            <person name="Shimkets L.J."/>
        </authorList>
    </citation>
    <scope>NUCLEOTIDE SEQUENCE [LARGE SCALE GENOMIC DNA]</scope>
    <source>
        <strain evidence="3">ATCC BAA-149 / DSM 14245 / SRS30216</strain>
    </source>
</reference>
<evidence type="ECO:0000259" key="1">
    <source>
        <dbReference type="PROSITE" id="PS51340"/>
    </source>
</evidence>
<dbReference type="HOGENOM" id="CLU_028286_5_0_11"/>
<dbReference type="InterPro" id="IPR005302">
    <property type="entry name" value="MoCF_Sase_C"/>
</dbReference>
<dbReference type="EMBL" id="CP000750">
    <property type="protein sequence ID" value="ABS02707.1"/>
    <property type="molecule type" value="Genomic_DNA"/>
</dbReference>
<dbReference type="PANTHER" id="PTHR36930:SF1">
    <property type="entry name" value="MOSC DOMAIN-CONTAINING PROTEIN"/>
    <property type="match status" value="1"/>
</dbReference>
<dbReference type="InterPro" id="IPR052716">
    <property type="entry name" value="MOSC_domain"/>
</dbReference>
<dbReference type="Pfam" id="PF03473">
    <property type="entry name" value="MOSC"/>
    <property type="match status" value="1"/>
</dbReference>
<dbReference type="GO" id="GO:0030151">
    <property type="term" value="F:molybdenum ion binding"/>
    <property type="evidence" value="ECO:0007669"/>
    <property type="project" value="InterPro"/>
</dbReference>
<dbReference type="GO" id="GO:0003824">
    <property type="term" value="F:catalytic activity"/>
    <property type="evidence" value="ECO:0007669"/>
    <property type="project" value="InterPro"/>
</dbReference>
<dbReference type="STRING" id="266940.Krad_1219"/>
<dbReference type="KEGG" id="kra:Krad_1219"/>
<dbReference type="AlphaFoldDB" id="A6W7B8"/>